<accession>A0ABY2SGK8</accession>
<comment type="caution">
    <text evidence="1">The sequence shown here is derived from an EMBL/GenBank/DDBJ whole genome shotgun (WGS) entry which is preliminary data.</text>
</comment>
<name>A0ABY2SGK8_9HYPH</name>
<dbReference type="EMBL" id="SZPQ01000041">
    <property type="protein sequence ID" value="TKI03575.1"/>
    <property type="molecule type" value="Genomic_DNA"/>
</dbReference>
<sequence length="271" mass="29034">MPDLSEVQMVLVGSIAATLYPNGTSQPSIANANIKVYPGWPVPNVLENDITAGGAHVSVFASPTERKIPNYLGRGYYTVNPGAPTITADVSGNMVTFGGTVSVPQNIYLLIDGQGYHHPVQADDTLTMIATAFSALIPSSSSYGAVLTLPPSHSITARVGGVGTAARELKRQEKEFIVTVWSPTPALRDTVALAIDSALAESSDIVFADGSHGIKLYARTFQTDQLEKYQLYRRDIVYSVQYATTQIISAPQVIAPVLNIETPVEIKNIQE</sequence>
<proteinExistence type="predicted"/>
<evidence type="ECO:0000313" key="1">
    <source>
        <dbReference type="EMBL" id="TKI03575.1"/>
    </source>
</evidence>
<dbReference type="RefSeq" id="WP_136992315.1">
    <property type="nucleotide sequence ID" value="NZ_SZPQ01000041.1"/>
</dbReference>
<organism evidence="1 2">
    <name type="scientific">Martelella alba</name>
    <dbReference type="NCBI Taxonomy" id="2590451"/>
    <lineage>
        <taxon>Bacteria</taxon>
        <taxon>Pseudomonadati</taxon>
        <taxon>Pseudomonadota</taxon>
        <taxon>Alphaproteobacteria</taxon>
        <taxon>Hyphomicrobiales</taxon>
        <taxon>Aurantimonadaceae</taxon>
        <taxon>Martelella</taxon>
    </lineage>
</organism>
<gene>
    <name evidence="1" type="ORF">FCN80_21085</name>
</gene>
<protein>
    <submittedName>
        <fullName evidence="1">Uncharacterized protein</fullName>
    </submittedName>
</protein>
<evidence type="ECO:0000313" key="2">
    <source>
        <dbReference type="Proteomes" id="UP000305202"/>
    </source>
</evidence>
<keyword evidence="2" id="KW-1185">Reference proteome</keyword>
<dbReference type="Proteomes" id="UP000305202">
    <property type="component" value="Unassembled WGS sequence"/>
</dbReference>
<reference evidence="1 2" key="1">
    <citation type="submission" date="2019-04" db="EMBL/GenBank/DDBJ databases">
        <authorList>
            <person name="Li M."/>
            <person name="Gao C."/>
        </authorList>
    </citation>
    <scope>NUCLEOTIDE SEQUENCE [LARGE SCALE GENOMIC DNA]</scope>
    <source>
        <strain evidence="1 2">BGMRC 2031</strain>
    </source>
</reference>